<dbReference type="EMBL" id="GDHF01021394">
    <property type="protein sequence ID" value="JAI30920.1"/>
    <property type="molecule type" value="Transcribed_RNA"/>
</dbReference>
<keyword evidence="1" id="KW-1015">Disulfide bond</keyword>
<dbReference type="InterPro" id="IPR043403">
    <property type="entry name" value="Gurken/Spitz"/>
</dbReference>
<evidence type="ECO:0000256" key="4">
    <source>
        <dbReference type="SAM" id="SignalP"/>
    </source>
</evidence>
<keyword evidence="1" id="KW-0245">EGF-like domain</keyword>
<dbReference type="EMBL" id="GDHF01023494">
    <property type="protein sequence ID" value="JAI28820.1"/>
    <property type="molecule type" value="Transcribed_RNA"/>
</dbReference>
<evidence type="ECO:0000259" key="5">
    <source>
        <dbReference type="PROSITE" id="PS50026"/>
    </source>
</evidence>
<dbReference type="Gene3D" id="2.10.25.10">
    <property type="entry name" value="Laminin"/>
    <property type="match status" value="1"/>
</dbReference>
<feature type="transmembrane region" description="Helical" evidence="3">
    <location>
        <begin position="155"/>
        <end position="175"/>
    </location>
</feature>
<evidence type="ECO:0000313" key="8">
    <source>
        <dbReference type="EMBL" id="JAI30920.1"/>
    </source>
</evidence>
<feature type="signal peptide" evidence="4">
    <location>
        <begin position="1"/>
        <end position="22"/>
    </location>
</feature>
<evidence type="ECO:0000256" key="2">
    <source>
        <dbReference type="SAM" id="MobiDB-lite"/>
    </source>
</evidence>
<dbReference type="SUPFAM" id="SSF57196">
    <property type="entry name" value="EGF/Laminin"/>
    <property type="match status" value="1"/>
</dbReference>
<dbReference type="EMBL" id="GDHF01019408">
    <property type="protein sequence ID" value="JAI32906.1"/>
    <property type="molecule type" value="Transcribed_RNA"/>
</dbReference>
<keyword evidence="3" id="KW-1133">Transmembrane helix</keyword>
<feature type="compositionally biased region" description="Low complexity" evidence="2">
    <location>
        <begin position="45"/>
        <end position="82"/>
    </location>
</feature>
<dbReference type="EMBL" id="GDHF01005651">
    <property type="protein sequence ID" value="JAI46663.1"/>
    <property type="molecule type" value="Transcribed_RNA"/>
</dbReference>
<evidence type="ECO:0000256" key="1">
    <source>
        <dbReference type="PROSITE-ProRule" id="PRU00076"/>
    </source>
</evidence>
<name>A0A0K8UR63_BACLA</name>
<dbReference type="GO" id="GO:0007173">
    <property type="term" value="P:epidermal growth factor receptor signaling pathway"/>
    <property type="evidence" value="ECO:0007669"/>
    <property type="project" value="InterPro"/>
</dbReference>
<dbReference type="GO" id="GO:0005154">
    <property type="term" value="F:epidermal growth factor receptor binding"/>
    <property type="evidence" value="ECO:0007669"/>
    <property type="project" value="InterPro"/>
</dbReference>
<dbReference type="EMBL" id="GDHF01023383">
    <property type="protein sequence ID" value="JAI28931.1"/>
    <property type="molecule type" value="Transcribed_RNA"/>
</dbReference>
<feature type="domain" description="EGF-like" evidence="5">
    <location>
        <begin position="89"/>
        <end position="133"/>
    </location>
</feature>
<organism evidence="6">
    <name type="scientific">Bactrocera latifrons</name>
    <name type="common">Malaysian fruit fly</name>
    <name type="synonym">Chaetodacus latifrons</name>
    <dbReference type="NCBI Taxonomy" id="174628"/>
    <lineage>
        <taxon>Eukaryota</taxon>
        <taxon>Metazoa</taxon>
        <taxon>Ecdysozoa</taxon>
        <taxon>Arthropoda</taxon>
        <taxon>Hexapoda</taxon>
        <taxon>Insecta</taxon>
        <taxon>Pterygota</taxon>
        <taxon>Neoptera</taxon>
        <taxon>Endopterygota</taxon>
        <taxon>Diptera</taxon>
        <taxon>Brachycera</taxon>
        <taxon>Muscomorpha</taxon>
        <taxon>Tephritoidea</taxon>
        <taxon>Tephritidae</taxon>
        <taxon>Bactrocera</taxon>
        <taxon>Bactrocera</taxon>
    </lineage>
</organism>
<proteinExistence type="predicted"/>
<evidence type="ECO:0000256" key="3">
    <source>
        <dbReference type="SAM" id="Phobius"/>
    </source>
</evidence>
<dbReference type="SMART" id="SM00181">
    <property type="entry name" value="EGF"/>
    <property type="match status" value="1"/>
</dbReference>
<accession>A0A0K8UR63</accession>
<evidence type="ECO:0000313" key="10">
    <source>
        <dbReference type="EMBL" id="JAI46663.1"/>
    </source>
</evidence>
<dbReference type="OrthoDB" id="6233064at2759"/>
<comment type="caution">
    <text evidence="1">Lacks conserved residue(s) required for the propagation of feature annotation.</text>
</comment>
<keyword evidence="3" id="KW-0472">Membrane</keyword>
<evidence type="ECO:0000313" key="6">
    <source>
        <dbReference type="EMBL" id="JAI28820.1"/>
    </source>
</evidence>
<dbReference type="EMBL" id="GDHF01003358">
    <property type="protein sequence ID" value="JAI48956.1"/>
    <property type="molecule type" value="Transcribed_RNA"/>
</dbReference>
<dbReference type="PROSITE" id="PS00022">
    <property type="entry name" value="EGF_1"/>
    <property type="match status" value="1"/>
</dbReference>
<dbReference type="AlphaFoldDB" id="A0A0K8UR63"/>
<sequence>MSLLKRKCTLLFSVCSLTLVLACLLKQPTTANACSSRSIPKPRTLSSAASSLSPQQSTTSATTTTTTTTTTTEPTTTTTTTPRPNITFPTYKCPVNYDAWYCLNDATCFSVKLGDSVMYNCECANGFMGPRCEYKEYDASFLPKRPRPMLEEASIASGAICALLFVLFICLTLYLRYEQRAKVFAEDYEITDAMEEEDDECENSYFSTKTCRYCNEPQCCGAKAGIVADVGNSGMRGRVYGAAEGGVGAPSLRRYIEAISMSFAIRRTTKM</sequence>
<gene>
    <name evidence="6" type="primary">spi_5</name>
    <name evidence="10" type="synonym">spi_0</name>
    <name evidence="11" type="synonym">spi_2</name>
    <name evidence="9" type="synonym">spi_4</name>
    <name evidence="7" type="synonym">spi_6</name>
    <name evidence="8" type="synonym">spi_7</name>
    <name evidence="9" type="ORF">c1_g3_i13</name>
    <name evidence="6" type="ORF">c1_g3_i14</name>
    <name evidence="11" type="ORF">c1_g3_i15</name>
    <name evidence="10" type="ORF">c1_g3_i16</name>
    <name evidence="8" type="ORF">c1_g3_i4</name>
    <name evidence="7" type="ORF">c1_g3_i5</name>
</gene>
<reference evidence="6" key="1">
    <citation type="submission" date="2015-06" db="EMBL/GenBank/DDBJ databases">
        <authorList>
            <person name="Hoefler B.C."/>
            <person name="Straight P.D."/>
        </authorList>
    </citation>
    <scope>NUCLEOTIDE SEQUENCE</scope>
</reference>
<dbReference type="PROSITE" id="PS01186">
    <property type="entry name" value="EGF_2"/>
    <property type="match status" value="1"/>
</dbReference>
<protein>
    <submittedName>
        <fullName evidence="6">Protein spitz</fullName>
    </submittedName>
</protein>
<dbReference type="PANTHER" id="PTHR12332">
    <property type="entry name" value="KEREN-RELATED"/>
    <property type="match status" value="1"/>
</dbReference>
<evidence type="ECO:0000313" key="9">
    <source>
        <dbReference type="EMBL" id="JAI32906.1"/>
    </source>
</evidence>
<dbReference type="Pfam" id="PF00008">
    <property type="entry name" value="EGF"/>
    <property type="match status" value="1"/>
</dbReference>
<feature type="region of interest" description="Disordered" evidence="2">
    <location>
        <begin position="45"/>
        <end position="83"/>
    </location>
</feature>
<dbReference type="GO" id="GO:0048018">
    <property type="term" value="F:receptor ligand activity"/>
    <property type="evidence" value="ECO:0007669"/>
    <property type="project" value="InterPro"/>
</dbReference>
<dbReference type="PROSITE" id="PS51257">
    <property type="entry name" value="PROKAR_LIPOPROTEIN"/>
    <property type="match status" value="1"/>
</dbReference>
<keyword evidence="4" id="KW-0732">Signal</keyword>
<dbReference type="PROSITE" id="PS50026">
    <property type="entry name" value="EGF_3"/>
    <property type="match status" value="1"/>
</dbReference>
<evidence type="ECO:0000313" key="7">
    <source>
        <dbReference type="EMBL" id="JAI28931.1"/>
    </source>
</evidence>
<evidence type="ECO:0000313" key="11">
    <source>
        <dbReference type="EMBL" id="JAI48956.1"/>
    </source>
</evidence>
<feature type="chain" id="PRO_5014029963" evidence="4">
    <location>
        <begin position="23"/>
        <end position="271"/>
    </location>
</feature>
<dbReference type="InterPro" id="IPR000742">
    <property type="entry name" value="EGF"/>
</dbReference>
<feature type="disulfide bond" evidence="1">
    <location>
        <begin position="123"/>
        <end position="132"/>
    </location>
</feature>
<dbReference type="PANTHER" id="PTHR12332:SF1">
    <property type="entry name" value="KEREN-RELATED"/>
    <property type="match status" value="1"/>
</dbReference>
<keyword evidence="3" id="KW-0812">Transmembrane</keyword>